<keyword evidence="6" id="KW-1185">Reference proteome</keyword>
<dbReference type="GO" id="GO:0003723">
    <property type="term" value="F:RNA binding"/>
    <property type="evidence" value="ECO:0007669"/>
    <property type="project" value="UniProtKB-UniRule"/>
</dbReference>
<protein>
    <recommendedName>
        <fullName evidence="4">RRM domain-containing protein</fullName>
    </recommendedName>
</protein>
<accession>A0A6A6QFH7</accession>
<dbReference type="SUPFAM" id="SSF54928">
    <property type="entry name" value="RNA-binding domain, RBD"/>
    <property type="match status" value="1"/>
</dbReference>
<proteinExistence type="predicted"/>
<evidence type="ECO:0000313" key="5">
    <source>
        <dbReference type="EMBL" id="KAF2490373.1"/>
    </source>
</evidence>
<dbReference type="InterPro" id="IPR000504">
    <property type="entry name" value="RRM_dom"/>
</dbReference>
<gene>
    <name evidence="5" type="ORF">BU16DRAFT_621996</name>
</gene>
<sequence>MVRSTPVPSSPIMESSPQGSSGTGPTEYSPVTERVRGKQPVKDEVTDTFVPTKASASTQASASTPASASVQASASTRASASTPRVVASASSSSGSYHVVGRNIVDIGDLVRKAVDQVTLPPVLPAHQVLRLRTDKQHSLTTSSLDDIDAFCTRHLLIDLQQCPSFAADILKWALHRDVIGEPGSGHYITESADSLVILIDADDLALTLRVREVILRLMFDACSNLDAFTGNNLEFLTGIHLEFLQPAGASQLRYQLQSISSPATRVAFEVQMFKAQMFEAQVFVQVRCMSLPGVQPREFLDFTNEVSNALTTKHFARYGHVFHALLDHNQVPQGYERLRAGLEDFMYRVEFDSVKAARDLAYAWAENAAWAELSGRQNFPGRGNPVSWEIVNVGLVDMHHGDFAHPFPLESGSSQQVSPGHVNVDRRQGNFARHSGHGNDGLYDRGYARFQDARFQEFADANAHVVRHVLPVQHVYPVQRRGFRPGYRNGRTWNAHDNTVSYAHILDGSDVRTTIMLRNIPNKMTDEQLLLLLWDAGFRGLIDFMYLRMDFKSGANVGYAFFNLTSPIHIIRFLECFEGRPWPSMRAGPTTKLAEISYATSQGLEALIQKFRNSSVMRELKSCRPKLFYTFQDNVPIQLVGGEVDFPAPDNEQKLERSIQNAQSIGLFPPNGRGGASPNRRDRMSMFDRGTPRDLAAAYNVQGYGPISPAQFQYPNGHHSFY</sequence>
<dbReference type="Pfam" id="PF04059">
    <property type="entry name" value="RRM_2"/>
    <property type="match status" value="1"/>
</dbReference>
<reference evidence="5" key="1">
    <citation type="journal article" date="2020" name="Stud. Mycol.">
        <title>101 Dothideomycetes genomes: a test case for predicting lifestyles and emergence of pathogens.</title>
        <authorList>
            <person name="Haridas S."/>
            <person name="Albert R."/>
            <person name="Binder M."/>
            <person name="Bloem J."/>
            <person name="Labutti K."/>
            <person name="Salamov A."/>
            <person name="Andreopoulos B."/>
            <person name="Baker S."/>
            <person name="Barry K."/>
            <person name="Bills G."/>
            <person name="Bluhm B."/>
            <person name="Cannon C."/>
            <person name="Castanera R."/>
            <person name="Culley D."/>
            <person name="Daum C."/>
            <person name="Ezra D."/>
            <person name="Gonzalez J."/>
            <person name="Henrissat B."/>
            <person name="Kuo A."/>
            <person name="Liang C."/>
            <person name="Lipzen A."/>
            <person name="Lutzoni F."/>
            <person name="Magnuson J."/>
            <person name="Mondo S."/>
            <person name="Nolan M."/>
            <person name="Ohm R."/>
            <person name="Pangilinan J."/>
            <person name="Park H.-J."/>
            <person name="Ramirez L."/>
            <person name="Alfaro M."/>
            <person name="Sun H."/>
            <person name="Tritt A."/>
            <person name="Yoshinaga Y."/>
            <person name="Zwiers L.-H."/>
            <person name="Turgeon B."/>
            <person name="Goodwin S."/>
            <person name="Spatafora J."/>
            <person name="Crous P."/>
            <person name="Grigoriev I."/>
        </authorList>
    </citation>
    <scope>NUCLEOTIDE SEQUENCE</scope>
    <source>
        <strain evidence="5">CBS 269.34</strain>
    </source>
</reference>
<feature type="domain" description="RRM" evidence="4">
    <location>
        <begin position="513"/>
        <end position="601"/>
    </location>
</feature>
<feature type="compositionally biased region" description="Low complexity" evidence="3">
    <location>
        <begin position="15"/>
        <end position="26"/>
    </location>
</feature>
<dbReference type="OrthoDB" id="417481at2759"/>
<dbReference type="AlphaFoldDB" id="A0A6A6QFH7"/>
<feature type="compositionally biased region" description="Low complexity" evidence="3">
    <location>
        <begin position="54"/>
        <end position="84"/>
    </location>
</feature>
<feature type="compositionally biased region" description="Basic and acidic residues" evidence="3">
    <location>
        <begin position="33"/>
        <end position="45"/>
    </location>
</feature>
<evidence type="ECO:0000313" key="6">
    <source>
        <dbReference type="Proteomes" id="UP000799750"/>
    </source>
</evidence>
<evidence type="ECO:0000256" key="3">
    <source>
        <dbReference type="SAM" id="MobiDB-lite"/>
    </source>
</evidence>
<dbReference type="InterPro" id="IPR035979">
    <property type="entry name" value="RBD_domain_sf"/>
</dbReference>
<keyword evidence="1 2" id="KW-0694">RNA-binding</keyword>
<dbReference type="EMBL" id="MU004197">
    <property type="protein sequence ID" value="KAF2490373.1"/>
    <property type="molecule type" value="Genomic_DNA"/>
</dbReference>
<dbReference type="InterPro" id="IPR007201">
    <property type="entry name" value="Mei2-like_Rrm_C"/>
</dbReference>
<dbReference type="PANTHER" id="PTHR23189">
    <property type="entry name" value="RNA RECOGNITION MOTIF-CONTAINING"/>
    <property type="match status" value="1"/>
</dbReference>
<name>A0A6A6QFH7_9PEZI</name>
<dbReference type="Proteomes" id="UP000799750">
    <property type="component" value="Unassembled WGS sequence"/>
</dbReference>
<dbReference type="PROSITE" id="PS50102">
    <property type="entry name" value="RRM"/>
    <property type="match status" value="1"/>
</dbReference>
<feature type="region of interest" description="Disordered" evidence="3">
    <location>
        <begin position="1"/>
        <end position="84"/>
    </location>
</feature>
<evidence type="ECO:0000256" key="2">
    <source>
        <dbReference type="PROSITE-ProRule" id="PRU00176"/>
    </source>
</evidence>
<evidence type="ECO:0000256" key="1">
    <source>
        <dbReference type="ARBA" id="ARBA00022884"/>
    </source>
</evidence>
<evidence type="ECO:0000259" key="4">
    <source>
        <dbReference type="PROSITE" id="PS50102"/>
    </source>
</evidence>
<organism evidence="5 6">
    <name type="scientific">Lophium mytilinum</name>
    <dbReference type="NCBI Taxonomy" id="390894"/>
    <lineage>
        <taxon>Eukaryota</taxon>
        <taxon>Fungi</taxon>
        <taxon>Dikarya</taxon>
        <taxon>Ascomycota</taxon>
        <taxon>Pezizomycotina</taxon>
        <taxon>Dothideomycetes</taxon>
        <taxon>Pleosporomycetidae</taxon>
        <taxon>Mytilinidiales</taxon>
        <taxon>Mytilinidiaceae</taxon>
        <taxon>Lophium</taxon>
    </lineage>
</organism>